<name>A0A5M6IC31_9PROT</name>
<dbReference type="EMBL" id="VWPJ01000009">
    <property type="protein sequence ID" value="KAA5605517.1"/>
    <property type="molecule type" value="Genomic_DNA"/>
</dbReference>
<dbReference type="Proteomes" id="UP000324065">
    <property type="component" value="Unassembled WGS sequence"/>
</dbReference>
<dbReference type="OrthoDB" id="9768556at2"/>
<dbReference type="AlphaFoldDB" id="A0A5M6IC31"/>
<proteinExistence type="predicted"/>
<comment type="caution">
    <text evidence="1">The sequence shown here is derived from an EMBL/GenBank/DDBJ whole genome shotgun (WGS) entry which is preliminary data.</text>
</comment>
<evidence type="ECO:0000313" key="1">
    <source>
        <dbReference type="EMBL" id="KAA5605517.1"/>
    </source>
</evidence>
<dbReference type="Gene3D" id="3.40.50.300">
    <property type="entry name" value="P-loop containing nucleotide triphosphate hydrolases"/>
    <property type="match status" value="1"/>
</dbReference>
<keyword evidence="2" id="KW-1185">Reference proteome</keyword>
<reference evidence="1 2" key="1">
    <citation type="submission" date="2019-09" db="EMBL/GenBank/DDBJ databases">
        <title>Genome sequence of Roseospira marina, one of the more divergent members of the non-sulfur purple photosynthetic bacterial family, the Rhodospirillaceae.</title>
        <authorList>
            <person name="Meyer T."/>
            <person name="Kyndt J."/>
        </authorList>
    </citation>
    <scope>NUCLEOTIDE SEQUENCE [LARGE SCALE GENOMIC DNA]</scope>
    <source>
        <strain evidence="1 2">DSM 15113</strain>
    </source>
</reference>
<dbReference type="InterPro" id="IPR027417">
    <property type="entry name" value="P-loop_NTPase"/>
</dbReference>
<accession>A0A5M6IC31</accession>
<evidence type="ECO:0000313" key="2">
    <source>
        <dbReference type="Proteomes" id="UP000324065"/>
    </source>
</evidence>
<dbReference type="Gene3D" id="3.30.420.240">
    <property type="match status" value="1"/>
</dbReference>
<sequence length="504" mass="55557">MANVERLLPYLTDAERAELDTLLTAGVPIWMPLPGPQTDAYHSEADVLGYGGAAGGGKSDLAIGLALTQHHRAAIFRRESTQLTGVVDRLTEILGARTGYNGSEKIWRLPDRRQIEFGSCPNLGDEERYQGRPKDLLVIDEATHFLLLQVRYLMGWVRTTRKGQRCRTVLTFNPPTSAEGQWVIEFFAPWLDDTHPNPAKPGELRWFATLDGKDEEVQSGEPFEHNGETIVPQSRTFIPSRIGDNPFLVKTGYMATLQAMPEPLRSQMLHGDFKAGMEDDPWQVIPTAWVIAAQDRWQARPVAKGDMTAMGVDPARGGRDEFVAACRHGAWIDELKTCPGTETPDGAYGSAFVVQHRRDDAPVHIDVIGWGSSTTDFLATNGVHVVPVNGAAGSTGLTRQGDLPFVNLRAEVWWRAREALDPAGADPIALPPDARLRADLCAPKWTLRNGGILVEAKEEIQARIGRSPDRGDAVVYSLIDTPKRAIANMLARRAARAGRDWRTL</sequence>
<protein>
    <submittedName>
        <fullName evidence="1">Terminase</fullName>
    </submittedName>
</protein>
<gene>
    <name evidence="1" type="ORF">F1188_11090</name>
</gene>
<organism evidence="1 2">
    <name type="scientific">Roseospira marina</name>
    <dbReference type="NCBI Taxonomy" id="140057"/>
    <lineage>
        <taxon>Bacteria</taxon>
        <taxon>Pseudomonadati</taxon>
        <taxon>Pseudomonadota</taxon>
        <taxon>Alphaproteobacteria</taxon>
        <taxon>Rhodospirillales</taxon>
        <taxon>Rhodospirillaceae</taxon>
        <taxon>Roseospira</taxon>
    </lineage>
</organism>